<organism evidence="1 2">
    <name type="scientific">Trichonephila clavipes</name>
    <name type="common">Golden silk orbweaver</name>
    <name type="synonym">Nephila clavipes</name>
    <dbReference type="NCBI Taxonomy" id="2585209"/>
    <lineage>
        <taxon>Eukaryota</taxon>
        <taxon>Metazoa</taxon>
        <taxon>Ecdysozoa</taxon>
        <taxon>Arthropoda</taxon>
        <taxon>Chelicerata</taxon>
        <taxon>Arachnida</taxon>
        <taxon>Araneae</taxon>
        <taxon>Araneomorphae</taxon>
        <taxon>Entelegynae</taxon>
        <taxon>Araneoidea</taxon>
        <taxon>Nephilidae</taxon>
        <taxon>Trichonephila</taxon>
    </lineage>
</organism>
<keyword evidence="2" id="KW-1185">Reference proteome</keyword>
<reference evidence="1" key="1">
    <citation type="submission" date="2020-08" db="EMBL/GenBank/DDBJ databases">
        <title>Multicomponent nature underlies the extraordinary mechanical properties of spider dragline silk.</title>
        <authorList>
            <person name="Kono N."/>
            <person name="Nakamura H."/>
            <person name="Mori M."/>
            <person name="Yoshida Y."/>
            <person name="Ohtoshi R."/>
            <person name="Malay A.D."/>
            <person name="Moran D.A.P."/>
            <person name="Tomita M."/>
            <person name="Numata K."/>
            <person name="Arakawa K."/>
        </authorList>
    </citation>
    <scope>NUCLEOTIDE SEQUENCE</scope>
</reference>
<sequence length="134" mass="14612">MKEQSPYLGPIFDRCDVIPDRSNVTGLPGQACSHPLVPRAHQAGSSRRSLAGVRLSESVRCHGPGLALLTNGGVQQHVRNLESFPDAKYGLCHNPLVVKTTQNAFDSHFHLSSLICSLVVMVMNLWPACQELEP</sequence>
<evidence type="ECO:0000313" key="1">
    <source>
        <dbReference type="EMBL" id="GFX97216.1"/>
    </source>
</evidence>
<name>A0A8X6UY45_TRICX</name>
<comment type="caution">
    <text evidence="1">The sequence shown here is derived from an EMBL/GenBank/DDBJ whole genome shotgun (WGS) entry which is preliminary data.</text>
</comment>
<gene>
    <name evidence="1" type="ORF">TNCV_557061</name>
</gene>
<evidence type="ECO:0000313" key="2">
    <source>
        <dbReference type="Proteomes" id="UP000887159"/>
    </source>
</evidence>
<accession>A0A8X6UY45</accession>
<proteinExistence type="predicted"/>
<dbReference type="Proteomes" id="UP000887159">
    <property type="component" value="Unassembled WGS sequence"/>
</dbReference>
<protein>
    <submittedName>
        <fullName evidence="1">Uncharacterized protein</fullName>
    </submittedName>
</protein>
<dbReference type="EMBL" id="BMAU01021196">
    <property type="protein sequence ID" value="GFX97216.1"/>
    <property type="molecule type" value="Genomic_DNA"/>
</dbReference>
<dbReference type="AlphaFoldDB" id="A0A8X6UY45"/>